<gene>
    <name evidence="1" type="ORF">RPERSI_LOCUS7800</name>
</gene>
<keyword evidence="2" id="KW-1185">Reference proteome</keyword>
<organism evidence="1 2">
    <name type="scientific">Racocetra persica</name>
    <dbReference type="NCBI Taxonomy" id="160502"/>
    <lineage>
        <taxon>Eukaryota</taxon>
        <taxon>Fungi</taxon>
        <taxon>Fungi incertae sedis</taxon>
        <taxon>Mucoromycota</taxon>
        <taxon>Glomeromycotina</taxon>
        <taxon>Glomeromycetes</taxon>
        <taxon>Diversisporales</taxon>
        <taxon>Gigasporaceae</taxon>
        <taxon>Racocetra</taxon>
    </lineage>
</organism>
<evidence type="ECO:0000313" key="2">
    <source>
        <dbReference type="Proteomes" id="UP000789920"/>
    </source>
</evidence>
<reference evidence="1" key="1">
    <citation type="submission" date="2021-06" db="EMBL/GenBank/DDBJ databases">
        <authorList>
            <person name="Kallberg Y."/>
            <person name="Tangrot J."/>
            <person name="Rosling A."/>
        </authorList>
    </citation>
    <scope>NUCLEOTIDE SEQUENCE</scope>
    <source>
        <strain evidence="1">MA461A</strain>
    </source>
</reference>
<feature type="non-terminal residue" evidence="1">
    <location>
        <position position="192"/>
    </location>
</feature>
<comment type="caution">
    <text evidence="1">The sequence shown here is derived from an EMBL/GenBank/DDBJ whole genome shotgun (WGS) entry which is preliminary data.</text>
</comment>
<accession>A0ACA9NE36</accession>
<evidence type="ECO:0000313" key="1">
    <source>
        <dbReference type="EMBL" id="CAG8649152.1"/>
    </source>
</evidence>
<dbReference type="Proteomes" id="UP000789920">
    <property type="component" value="Unassembled WGS sequence"/>
</dbReference>
<dbReference type="EMBL" id="CAJVQC010013536">
    <property type="protein sequence ID" value="CAG8649152.1"/>
    <property type="molecule type" value="Genomic_DNA"/>
</dbReference>
<protein>
    <submittedName>
        <fullName evidence="1">10896_t:CDS:1</fullName>
    </submittedName>
</protein>
<proteinExistence type="predicted"/>
<name>A0ACA9NE36_9GLOM</name>
<sequence>MEVRFIEFSNEDYGGLKYNEKGKMKQKVDNSTMMKKLVKTNGQAARASISTGSSMNLISRNYVKKQRLTWRHLNKEPTIGHIGNKIVGYIPSAKIDINGISNKEESTGSEIMANEEYAMNDERENKFVDVRLNKRKSIHSKDGNSKNQPGIDEISNTNNKNDDSSDERTLFESSGDIFEESEHETFVDYQES</sequence>